<reference evidence="2 3" key="1">
    <citation type="submission" date="2016-04" db="EMBL/GenBank/DDBJ databases">
        <title>Draft genome sequence of Janthinobacterium psychrotolerans sp. nov., isolated from freshwater sediments in Denmark.</title>
        <authorList>
            <person name="Gong X."/>
            <person name="Skrivergaard S."/>
            <person name="Korsgaard B.S."/>
            <person name="Schreiber L."/>
            <person name="Marshall I.P."/>
            <person name="Finster K."/>
            <person name="Schramm A."/>
        </authorList>
    </citation>
    <scope>NUCLEOTIDE SEQUENCE [LARGE SCALE GENOMIC DNA]</scope>
    <source>
        <strain evidence="2 3">S3-2</strain>
    </source>
</reference>
<evidence type="ECO:0000256" key="1">
    <source>
        <dbReference type="SAM" id="SignalP"/>
    </source>
</evidence>
<dbReference type="AlphaFoldDB" id="A0A1A7C5Y9"/>
<feature type="chain" id="PRO_5008355754" evidence="1">
    <location>
        <begin position="28"/>
        <end position="139"/>
    </location>
</feature>
<comment type="caution">
    <text evidence="2">The sequence shown here is derived from an EMBL/GenBank/DDBJ whole genome shotgun (WGS) entry which is preliminary data.</text>
</comment>
<feature type="signal peptide" evidence="1">
    <location>
        <begin position="1"/>
        <end position="27"/>
    </location>
</feature>
<dbReference type="PATRIC" id="fig|1747903.4.peg.4796"/>
<dbReference type="STRING" id="1747903.ASR47_102447"/>
<accession>A0A1A7C5Y9</accession>
<gene>
    <name evidence="2" type="ORF">ASR47_102447</name>
</gene>
<protein>
    <submittedName>
        <fullName evidence="2">Uncharacterized protein</fullName>
    </submittedName>
</protein>
<dbReference type="OrthoDB" id="8703552at2"/>
<evidence type="ECO:0000313" key="3">
    <source>
        <dbReference type="Proteomes" id="UP000092713"/>
    </source>
</evidence>
<dbReference type="EMBL" id="LOCQ01000039">
    <property type="protein sequence ID" value="OBV41127.1"/>
    <property type="molecule type" value="Genomic_DNA"/>
</dbReference>
<keyword evidence="1" id="KW-0732">Signal</keyword>
<proteinExistence type="predicted"/>
<dbReference type="RefSeq" id="WP_150127667.1">
    <property type="nucleotide sequence ID" value="NZ_LOCQ01000039.1"/>
</dbReference>
<dbReference type="Proteomes" id="UP000092713">
    <property type="component" value="Unassembled WGS sequence"/>
</dbReference>
<keyword evidence="3" id="KW-1185">Reference proteome</keyword>
<organism evidence="2 3">
    <name type="scientific">Janthinobacterium psychrotolerans</name>
    <dbReference type="NCBI Taxonomy" id="1747903"/>
    <lineage>
        <taxon>Bacteria</taxon>
        <taxon>Pseudomonadati</taxon>
        <taxon>Pseudomonadota</taxon>
        <taxon>Betaproteobacteria</taxon>
        <taxon>Burkholderiales</taxon>
        <taxon>Oxalobacteraceae</taxon>
        <taxon>Janthinobacterium</taxon>
    </lineage>
</organism>
<sequence>MPTIFSRTLALGAVAAALALPSFGASALELGEQDTVKVSSGKFYKLAPQEFQQYGKSYLLDTGETLALRQQVNRYFTQIKGQPEVELYGRAPGVFETASGTRLEFRDNADVIAITGLQQLPGAVASRGEQRDTVHYAAR</sequence>
<name>A0A1A7C5Y9_9BURK</name>
<evidence type="ECO:0000313" key="2">
    <source>
        <dbReference type="EMBL" id="OBV41127.1"/>
    </source>
</evidence>